<sequence length="232" mass="25373">MRTLEARWQPAERADSLLVLLPPAKASLDDIIDQGMVAAVRQRNLPLDVLLAEVGYQQVMAGTVADSLQQAVVAPALAAGYRRIWLAGISLGAFNALHYAARYAAQCGQRLAGIKLLAPYPGTADILQELRAAGGPLAWAADPGASRCDERIWWHWLCRQAAEGETACPVWLGLSEQDRFLAGQQLLAGLLPSQRVHRVPGEHSWPVWLQLWQHWLDHGPLAMPAFAAKEQA</sequence>
<comment type="caution">
    <text evidence="1">The sequence shown here is derived from an EMBL/GenBank/DDBJ whole genome shotgun (WGS) entry which is preliminary data.</text>
</comment>
<reference evidence="1" key="1">
    <citation type="submission" date="2024-06" db="EMBL/GenBank/DDBJ databases">
        <title>Genome sequence of Vogesella sp. MAHUQ-64.</title>
        <authorList>
            <person name="Huq M.A."/>
        </authorList>
    </citation>
    <scope>NUCLEOTIDE SEQUENCE</scope>
    <source>
        <strain evidence="1">MAHUQ-64</strain>
    </source>
</reference>
<dbReference type="RefSeq" id="WP_349590016.1">
    <property type="nucleotide sequence ID" value="NZ_JBEFLD010000009.1"/>
</dbReference>
<evidence type="ECO:0000313" key="2">
    <source>
        <dbReference type="Proteomes" id="UP001433638"/>
    </source>
</evidence>
<accession>A0ABV1M9X3</accession>
<dbReference type="Proteomes" id="UP001433638">
    <property type="component" value="Unassembled WGS sequence"/>
</dbReference>
<dbReference type="Gene3D" id="3.40.50.1820">
    <property type="entry name" value="alpha/beta hydrolase"/>
    <property type="match status" value="1"/>
</dbReference>
<dbReference type="EMBL" id="JBEFLD010000009">
    <property type="protein sequence ID" value="MEQ6292150.1"/>
    <property type="molecule type" value="Genomic_DNA"/>
</dbReference>
<dbReference type="GO" id="GO:0016787">
    <property type="term" value="F:hydrolase activity"/>
    <property type="evidence" value="ECO:0007669"/>
    <property type="project" value="UniProtKB-KW"/>
</dbReference>
<name>A0ABV1M9X3_9NEIS</name>
<dbReference type="InterPro" id="IPR029058">
    <property type="entry name" value="AB_hydrolase_fold"/>
</dbReference>
<dbReference type="SUPFAM" id="SSF53474">
    <property type="entry name" value="alpha/beta-Hydrolases"/>
    <property type="match status" value="1"/>
</dbReference>
<evidence type="ECO:0000313" key="1">
    <source>
        <dbReference type="EMBL" id="MEQ6292150.1"/>
    </source>
</evidence>
<keyword evidence="1" id="KW-0378">Hydrolase</keyword>
<gene>
    <name evidence="1" type="ORF">ABNW52_16160</name>
</gene>
<organism evidence="1 2">
    <name type="scientific">Vogesella oryzagri</name>
    <dbReference type="NCBI Taxonomy" id="3160864"/>
    <lineage>
        <taxon>Bacteria</taxon>
        <taxon>Pseudomonadati</taxon>
        <taxon>Pseudomonadota</taxon>
        <taxon>Betaproteobacteria</taxon>
        <taxon>Neisseriales</taxon>
        <taxon>Chromobacteriaceae</taxon>
        <taxon>Vogesella</taxon>
    </lineage>
</organism>
<protein>
    <submittedName>
        <fullName evidence="1">Alpha/beta hydrolase</fullName>
    </submittedName>
</protein>
<proteinExistence type="predicted"/>
<keyword evidence="2" id="KW-1185">Reference proteome</keyword>